<feature type="binding site" evidence="3">
    <location>
        <position position="191"/>
    </location>
    <ligand>
        <name>substrate</name>
    </ligand>
</feature>
<organism evidence="5 6">
    <name type="scientific">Desulfosalsimonas propionicica</name>
    <dbReference type="NCBI Taxonomy" id="332175"/>
    <lineage>
        <taxon>Bacteria</taxon>
        <taxon>Pseudomonadati</taxon>
        <taxon>Thermodesulfobacteriota</taxon>
        <taxon>Desulfobacteria</taxon>
        <taxon>Desulfobacterales</taxon>
        <taxon>Desulfosalsimonadaceae</taxon>
        <taxon>Desulfosalsimonas</taxon>
    </lineage>
</organism>
<feature type="binding site" evidence="3">
    <location>
        <position position="158"/>
    </location>
    <ligand>
        <name>substrate</name>
    </ligand>
</feature>
<accession>A0A7W0HKF5</accession>
<evidence type="ECO:0000256" key="3">
    <source>
        <dbReference type="HAMAP-Rule" id="MF_00197"/>
    </source>
</evidence>
<dbReference type="SUPFAM" id="SSF54506">
    <property type="entry name" value="Diaminopimelate epimerase-like"/>
    <property type="match status" value="2"/>
</dbReference>
<evidence type="ECO:0000256" key="2">
    <source>
        <dbReference type="ARBA" id="ARBA00023235"/>
    </source>
</evidence>
<reference evidence="5 6" key="1">
    <citation type="submission" date="2020-07" db="EMBL/GenBank/DDBJ databases">
        <title>Genomic Encyclopedia of Type Strains, Phase IV (KMG-IV): sequencing the most valuable type-strain genomes for metagenomic binning, comparative biology and taxonomic classification.</title>
        <authorList>
            <person name="Goeker M."/>
        </authorList>
    </citation>
    <scope>NUCLEOTIDE SEQUENCE [LARGE SCALE GENOMIC DNA]</scope>
    <source>
        <strain evidence="5 6">DSM 17721</strain>
    </source>
</reference>
<comment type="caution">
    <text evidence="3">Lacks conserved residue(s) required for the propagation of feature annotation.</text>
</comment>
<comment type="pathway">
    <text evidence="3">Amino-acid biosynthesis; L-lysine biosynthesis via DAP pathway; DL-2,6-diaminopimelate from LL-2,6-diaminopimelate: step 1/1.</text>
</comment>
<comment type="subcellular location">
    <subcellularLocation>
        <location evidence="3">Cytoplasm</location>
    </subcellularLocation>
</comment>
<feature type="binding site" evidence="3">
    <location>
        <begin position="219"/>
        <end position="220"/>
    </location>
    <ligand>
        <name>substrate</name>
    </ligand>
</feature>
<dbReference type="PANTHER" id="PTHR31689:SF0">
    <property type="entry name" value="DIAMINOPIMELATE EPIMERASE"/>
    <property type="match status" value="1"/>
</dbReference>
<proteinExistence type="inferred from homology"/>
<dbReference type="InterPro" id="IPR001653">
    <property type="entry name" value="DAP_epimerase_DapF"/>
</dbReference>
<feature type="site" description="Could be important to modulate the pK values of the two catalytic cysteine residues" evidence="3">
    <location>
        <position position="209"/>
    </location>
</feature>
<evidence type="ECO:0000313" key="5">
    <source>
        <dbReference type="EMBL" id="MBA2881165.1"/>
    </source>
</evidence>
<feature type="site" description="Could be important to modulate the pK values of the two catalytic cysteine residues" evidence="3">
    <location>
        <position position="160"/>
    </location>
</feature>
<comment type="similarity">
    <text evidence="1 3">Belongs to the diaminopimelate epimerase family.</text>
</comment>
<sequence length="286" mass="31109">MEFYKYHGLGNDYIVIEPGQAEDGLEPGAIRRICHRQCGLGADGILLGPFFEENGVFGVRIFNPDGSEAEKSGNGLRIFAGYLYDRGRVSDKPFAINTIGGRVTAQVSDAGHMISVEMGQLSFTSTQIPVTGERREVINESMVIGGQRLGFCAATIGNPHCVIVSDEISMDQTRRLGPVIETHEMFPNRTNVQFAKILDRANLAIEIWERGAGYTLASGSSASAAAAVARRLGLCDAEISVHMPGGQLQIRMDDHYHIHMSGPVVRVARGEIHREVLDQPGIADLF</sequence>
<dbReference type="Pfam" id="PF01678">
    <property type="entry name" value="DAP_epimerase"/>
    <property type="match status" value="2"/>
</dbReference>
<dbReference type="GO" id="GO:0005829">
    <property type="term" value="C:cytosol"/>
    <property type="evidence" value="ECO:0007669"/>
    <property type="project" value="TreeGrafter"/>
</dbReference>
<dbReference type="Gene3D" id="3.10.310.10">
    <property type="entry name" value="Diaminopimelate Epimerase, Chain A, domain 1"/>
    <property type="match status" value="2"/>
</dbReference>
<dbReference type="HAMAP" id="MF_00197">
    <property type="entry name" value="DAP_epimerase"/>
    <property type="match status" value="1"/>
</dbReference>
<protein>
    <recommendedName>
        <fullName evidence="3 4">Diaminopimelate epimerase</fullName>
        <shortName evidence="3">DAP epimerase</shortName>
        <ecNumber evidence="3 4">5.1.1.7</ecNumber>
    </recommendedName>
    <alternativeName>
        <fullName evidence="3">PLP-independent amino acid racemase</fullName>
    </alternativeName>
</protein>
<feature type="binding site" evidence="3">
    <location>
        <position position="11"/>
    </location>
    <ligand>
        <name>substrate</name>
    </ligand>
</feature>
<name>A0A7W0HKF5_9BACT</name>
<dbReference type="EC" id="5.1.1.7" evidence="3 4"/>
<feature type="binding site" evidence="3">
    <location>
        <position position="63"/>
    </location>
    <ligand>
        <name>substrate</name>
    </ligand>
</feature>
<comment type="caution">
    <text evidence="5">The sequence shown here is derived from an EMBL/GenBank/DDBJ whole genome shotgun (WGS) entry which is preliminary data.</text>
</comment>
<dbReference type="PANTHER" id="PTHR31689">
    <property type="entry name" value="DIAMINOPIMELATE EPIMERASE, CHLOROPLASTIC"/>
    <property type="match status" value="1"/>
</dbReference>
<comment type="catalytic activity">
    <reaction evidence="3">
        <text>(2S,6S)-2,6-diaminopimelate = meso-2,6-diaminopimelate</text>
        <dbReference type="Rhea" id="RHEA:15393"/>
        <dbReference type="ChEBI" id="CHEBI:57609"/>
        <dbReference type="ChEBI" id="CHEBI:57791"/>
        <dbReference type="EC" id="5.1.1.7"/>
    </reaction>
</comment>
<dbReference type="RefSeq" id="WP_181550819.1">
    <property type="nucleotide sequence ID" value="NZ_JACDUS010000003.1"/>
</dbReference>
<keyword evidence="3" id="KW-0457">Lysine biosynthesis</keyword>
<feature type="binding site" evidence="3">
    <location>
        <begin position="73"/>
        <end position="74"/>
    </location>
    <ligand>
        <name>substrate</name>
    </ligand>
</feature>
<dbReference type="GO" id="GO:0008837">
    <property type="term" value="F:diaminopimelate epimerase activity"/>
    <property type="evidence" value="ECO:0007669"/>
    <property type="project" value="UniProtKB-UniRule"/>
</dbReference>
<evidence type="ECO:0000256" key="4">
    <source>
        <dbReference type="NCBIfam" id="TIGR00652"/>
    </source>
</evidence>
<evidence type="ECO:0000256" key="1">
    <source>
        <dbReference type="ARBA" id="ARBA00010219"/>
    </source>
</evidence>
<dbReference type="AlphaFoldDB" id="A0A7W0HKF5"/>
<keyword evidence="6" id="KW-1185">Reference proteome</keyword>
<evidence type="ECO:0000313" key="6">
    <source>
        <dbReference type="Proteomes" id="UP000525298"/>
    </source>
</evidence>
<feature type="binding site" evidence="3">
    <location>
        <begin position="209"/>
        <end position="210"/>
    </location>
    <ligand>
        <name>substrate</name>
    </ligand>
</feature>
<dbReference type="EMBL" id="JACDUS010000003">
    <property type="protein sequence ID" value="MBA2881165.1"/>
    <property type="molecule type" value="Genomic_DNA"/>
</dbReference>
<dbReference type="Proteomes" id="UP000525298">
    <property type="component" value="Unassembled WGS sequence"/>
</dbReference>
<dbReference type="GO" id="GO:0009089">
    <property type="term" value="P:lysine biosynthetic process via diaminopimelate"/>
    <property type="evidence" value="ECO:0007669"/>
    <property type="project" value="UniProtKB-UniRule"/>
</dbReference>
<keyword evidence="2 3" id="KW-0413">Isomerase</keyword>
<keyword evidence="3" id="KW-0028">Amino-acid biosynthesis</keyword>
<comment type="subunit">
    <text evidence="3">Homodimer.</text>
</comment>
<comment type="function">
    <text evidence="3">Catalyzes the stereoinversion of LL-2,6-diaminopimelate (L,L-DAP) to meso-diaminopimelate (meso-DAP), a precursor of L-lysine and an essential component of the bacterial peptidoglycan.</text>
</comment>
<keyword evidence="3" id="KW-0963">Cytoplasm</keyword>
<dbReference type="UniPathway" id="UPA00034">
    <property type="reaction ID" value="UER00025"/>
</dbReference>
<gene>
    <name evidence="3" type="primary">dapF</name>
    <name evidence="5" type="ORF">HNR65_001491</name>
</gene>
<dbReference type="NCBIfam" id="TIGR00652">
    <property type="entry name" value="DapF"/>
    <property type="match status" value="1"/>
</dbReference>